<keyword evidence="2" id="KW-1185">Reference proteome</keyword>
<accession>A0AAN7UL92</accession>
<dbReference type="AlphaFoldDB" id="A0AAN7UL92"/>
<dbReference type="Proteomes" id="UP001305414">
    <property type="component" value="Unassembled WGS sequence"/>
</dbReference>
<evidence type="ECO:0000313" key="2">
    <source>
        <dbReference type="Proteomes" id="UP001305414"/>
    </source>
</evidence>
<protein>
    <submittedName>
        <fullName evidence="1">Uncharacterized protein</fullName>
    </submittedName>
</protein>
<gene>
    <name evidence="1" type="ORF">RRF57_003101</name>
</gene>
<proteinExistence type="predicted"/>
<reference evidence="1 2" key="1">
    <citation type="submission" date="2023-10" db="EMBL/GenBank/DDBJ databases">
        <title>Draft genome sequence of Xylaria bambusicola isolate GMP-LS, the root and basal stem rot pathogen of sugarcane in Indonesia.</title>
        <authorList>
            <person name="Selvaraj P."/>
            <person name="Muralishankar V."/>
            <person name="Muruganantham S."/>
            <person name="Sp S."/>
            <person name="Haryani S."/>
            <person name="Lau K.J.X."/>
            <person name="Naqvi N.I."/>
        </authorList>
    </citation>
    <scope>NUCLEOTIDE SEQUENCE [LARGE SCALE GENOMIC DNA]</scope>
    <source>
        <strain evidence="1">GMP-LS</strain>
    </source>
</reference>
<name>A0AAN7UL92_9PEZI</name>
<comment type="caution">
    <text evidence="1">The sequence shown here is derived from an EMBL/GenBank/DDBJ whole genome shotgun (WGS) entry which is preliminary data.</text>
</comment>
<organism evidence="1 2">
    <name type="scientific">Xylaria bambusicola</name>
    <dbReference type="NCBI Taxonomy" id="326684"/>
    <lineage>
        <taxon>Eukaryota</taxon>
        <taxon>Fungi</taxon>
        <taxon>Dikarya</taxon>
        <taxon>Ascomycota</taxon>
        <taxon>Pezizomycotina</taxon>
        <taxon>Sordariomycetes</taxon>
        <taxon>Xylariomycetidae</taxon>
        <taxon>Xylariales</taxon>
        <taxon>Xylariaceae</taxon>
        <taxon>Xylaria</taxon>
    </lineage>
</organism>
<evidence type="ECO:0000313" key="1">
    <source>
        <dbReference type="EMBL" id="KAK5627386.1"/>
    </source>
</evidence>
<dbReference type="EMBL" id="JAWHQM010000005">
    <property type="protein sequence ID" value="KAK5627386.1"/>
    <property type="molecule type" value="Genomic_DNA"/>
</dbReference>
<sequence length="66" mass="7320">MARDESLRDGGRLAAHMTGTIKVEGTDTSFESFMFRHVDTESGKLEWLVERSIWGSVGAPPEHGEN</sequence>